<dbReference type="InterPro" id="IPR011251">
    <property type="entry name" value="Luciferase-like_dom"/>
</dbReference>
<organism evidence="3 4">
    <name type="scientific">Nocardia jinanensis</name>
    <dbReference type="NCBI Taxonomy" id="382504"/>
    <lineage>
        <taxon>Bacteria</taxon>
        <taxon>Bacillati</taxon>
        <taxon>Actinomycetota</taxon>
        <taxon>Actinomycetes</taxon>
        <taxon>Mycobacteriales</taxon>
        <taxon>Nocardiaceae</taxon>
        <taxon>Nocardia</taxon>
    </lineage>
</organism>
<feature type="domain" description="Luciferase-like" evidence="2">
    <location>
        <begin position="23"/>
        <end position="321"/>
    </location>
</feature>
<dbReference type="Gene3D" id="3.20.20.30">
    <property type="entry name" value="Luciferase-like domain"/>
    <property type="match status" value="1"/>
</dbReference>
<dbReference type="AlphaFoldDB" id="A0A917RNF9"/>
<reference evidence="3" key="2">
    <citation type="submission" date="2020-09" db="EMBL/GenBank/DDBJ databases">
        <authorList>
            <person name="Sun Q."/>
            <person name="Zhou Y."/>
        </authorList>
    </citation>
    <scope>NUCLEOTIDE SEQUENCE</scope>
    <source>
        <strain evidence="3">CGMCC 4.3508</strain>
    </source>
</reference>
<accession>A0A917RNF9</accession>
<dbReference type="PANTHER" id="PTHR43244">
    <property type="match status" value="1"/>
</dbReference>
<name>A0A917RNF9_9NOCA</name>
<dbReference type="PANTHER" id="PTHR43244:SF1">
    <property type="entry name" value="5,10-METHYLENETETRAHYDROMETHANOPTERIN REDUCTASE"/>
    <property type="match status" value="1"/>
</dbReference>
<dbReference type="GO" id="GO:0016705">
    <property type="term" value="F:oxidoreductase activity, acting on paired donors, with incorporation or reduction of molecular oxygen"/>
    <property type="evidence" value="ECO:0007669"/>
    <property type="project" value="InterPro"/>
</dbReference>
<gene>
    <name evidence="3" type="ORF">GCM10011588_31970</name>
</gene>
<dbReference type="InterPro" id="IPR050564">
    <property type="entry name" value="F420-G6PD/mer"/>
</dbReference>
<keyword evidence="1" id="KW-0560">Oxidoreductase</keyword>
<evidence type="ECO:0000259" key="2">
    <source>
        <dbReference type="Pfam" id="PF00296"/>
    </source>
</evidence>
<dbReference type="InterPro" id="IPR036661">
    <property type="entry name" value="Luciferase-like_sf"/>
</dbReference>
<dbReference type="EMBL" id="BMMH01000006">
    <property type="protein sequence ID" value="GGL15042.1"/>
    <property type="molecule type" value="Genomic_DNA"/>
</dbReference>
<evidence type="ECO:0000256" key="1">
    <source>
        <dbReference type="ARBA" id="ARBA00023002"/>
    </source>
</evidence>
<comment type="caution">
    <text evidence="3">The sequence shown here is derived from an EMBL/GenBank/DDBJ whole genome shotgun (WGS) entry which is preliminary data.</text>
</comment>
<keyword evidence="4" id="KW-1185">Reference proteome</keyword>
<reference evidence="3" key="1">
    <citation type="journal article" date="2014" name="Int. J. Syst. Evol. Microbiol.">
        <title>Complete genome sequence of Corynebacterium casei LMG S-19264T (=DSM 44701T), isolated from a smear-ripened cheese.</title>
        <authorList>
            <consortium name="US DOE Joint Genome Institute (JGI-PGF)"/>
            <person name="Walter F."/>
            <person name="Albersmeier A."/>
            <person name="Kalinowski J."/>
            <person name="Ruckert C."/>
        </authorList>
    </citation>
    <scope>NUCLEOTIDE SEQUENCE</scope>
    <source>
        <strain evidence="3">CGMCC 4.3508</strain>
    </source>
</reference>
<evidence type="ECO:0000313" key="3">
    <source>
        <dbReference type="EMBL" id="GGL15042.1"/>
    </source>
</evidence>
<protein>
    <submittedName>
        <fullName evidence="3">LLM class F420-dependent oxidoreductase</fullName>
    </submittedName>
</protein>
<proteinExistence type="predicted"/>
<sequence>MMKYGVQISRWRTGVPDIVHWVADVGEELGIDSAWTSESYGGEAFTPLAWMAAKTSRIRLGTGITAMPARTPTATAMTVMTLDHLSAGRTVLGVGVSGQKVAEGWYGQSFGKPLKRTREYVDIVRRALDRSDPLGYDGEYYQVPAPGSTARGLRSYLHPLRRDVPIWLGAQGPKNIALSGEIGDGMVTGLFAPKASAWYAEQLEIGFRRAGHTGGKPGFEVAAIVDVRRGRTVTEAAEPLRPTMAFYIAKMGLPGRNYYYDTFVRLGYADLCERVSKTYTEHGADAAAALIPDEMVEAIALVGPTEKIVEDLAVWDSSIVDLMVLRGPEEDVKSVLHGALG</sequence>
<dbReference type="SUPFAM" id="SSF51679">
    <property type="entry name" value="Bacterial luciferase-like"/>
    <property type="match status" value="1"/>
</dbReference>
<dbReference type="Pfam" id="PF00296">
    <property type="entry name" value="Bac_luciferase"/>
    <property type="match status" value="1"/>
</dbReference>
<evidence type="ECO:0000313" key="4">
    <source>
        <dbReference type="Proteomes" id="UP000638263"/>
    </source>
</evidence>
<dbReference type="Proteomes" id="UP000638263">
    <property type="component" value="Unassembled WGS sequence"/>
</dbReference>
<dbReference type="CDD" id="cd01097">
    <property type="entry name" value="Tetrahydromethanopterin_reductase"/>
    <property type="match status" value="1"/>
</dbReference>